<feature type="transmembrane region" description="Helical" evidence="1">
    <location>
        <begin position="7"/>
        <end position="26"/>
    </location>
</feature>
<dbReference type="OrthoDB" id="671857at2"/>
<dbReference type="EMBL" id="RPDH01000001">
    <property type="protein sequence ID" value="RPE12923.1"/>
    <property type="molecule type" value="Genomic_DNA"/>
</dbReference>
<sequence>MKTSSKLLIVFFILMPVLMVVFNLLLKDQFVKGNITRRRPDSAKPPVIHELKPFKYVVYNGKVVYRKGGREKTMSNNQQLRLAVARGNTYRIDIDRRWKDMLEYSYHADTLFISYKLNEQGDMDFYYWGGSTILYAPELDGVSAGDGSVSLWPCRQVTPLKVEVLPSGSISALDVNLPQLHLSVAGNAKVDLQQADIDTLAYDLKAQSELSIKQSYTIKALKPGMVDSTSIISISASAARMVEMVPSGLHAPKTVVTKQ</sequence>
<evidence type="ECO:0000313" key="3">
    <source>
        <dbReference type="Proteomes" id="UP000278351"/>
    </source>
</evidence>
<organism evidence="2 3">
    <name type="scientific">Chitinophaga lutea</name>
    <dbReference type="NCBI Taxonomy" id="2488634"/>
    <lineage>
        <taxon>Bacteria</taxon>
        <taxon>Pseudomonadati</taxon>
        <taxon>Bacteroidota</taxon>
        <taxon>Chitinophagia</taxon>
        <taxon>Chitinophagales</taxon>
        <taxon>Chitinophagaceae</taxon>
        <taxon>Chitinophaga</taxon>
    </lineage>
</organism>
<dbReference type="Proteomes" id="UP000278351">
    <property type="component" value="Unassembled WGS sequence"/>
</dbReference>
<keyword evidence="1" id="KW-1133">Transmembrane helix</keyword>
<evidence type="ECO:0000256" key="1">
    <source>
        <dbReference type="SAM" id="Phobius"/>
    </source>
</evidence>
<dbReference type="AlphaFoldDB" id="A0A3N4PVW5"/>
<name>A0A3N4PVW5_9BACT</name>
<proteinExistence type="predicted"/>
<keyword evidence="3" id="KW-1185">Reference proteome</keyword>
<reference evidence="2 3" key="1">
    <citation type="submission" date="2018-11" db="EMBL/GenBank/DDBJ databases">
        <title>Chitinophaga lutea sp.nov., isolate from arsenic contaminated soil.</title>
        <authorList>
            <person name="Zong Y."/>
        </authorList>
    </citation>
    <scope>NUCLEOTIDE SEQUENCE [LARGE SCALE GENOMIC DNA]</scope>
    <source>
        <strain evidence="2 3">ZY74</strain>
    </source>
</reference>
<accession>A0A3N4PVW5</accession>
<keyword evidence="1" id="KW-0812">Transmembrane</keyword>
<gene>
    <name evidence="2" type="ORF">EGT74_05105</name>
</gene>
<evidence type="ECO:0000313" key="2">
    <source>
        <dbReference type="EMBL" id="RPE12923.1"/>
    </source>
</evidence>
<dbReference type="RefSeq" id="WP_123845440.1">
    <property type="nucleotide sequence ID" value="NZ_RPDH01000001.1"/>
</dbReference>
<protein>
    <submittedName>
        <fullName evidence="2">Uncharacterized protein</fullName>
    </submittedName>
</protein>
<dbReference type="Gene3D" id="2.160.20.120">
    <property type="match status" value="1"/>
</dbReference>
<keyword evidence="1" id="KW-0472">Membrane</keyword>
<comment type="caution">
    <text evidence="2">The sequence shown here is derived from an EMBL/GenBank/DDBJ whole genome shotgun (WGS) entry which is preliminary data.</text>
</comment>